<evidence type="ECO:0000256" key="3">
    <source>
        <dbReference type="ARBA" id="ARBA00023125"/>
    </source>
</evidence>
<feature type="domain" description="HTH lysR-type" evidence="5">
    <location>
        <begin position="3"/>
        <end position="60"/>
    </location>
</feature>
<sequence>MLPDIDSLALFVRAAELRNLTRAAEASHITVPAASRRLTQLEHQFNATLFARHSRGLELTPAGEHLLRLARNVIADVQHMRAEMVNYAAGNFAVLRVHGNTSAMSQFLPGDVARFQGDHAGARIVLEECWSDEAARRVRAGEADVGVVVEGCDVSGLWVRPYRSDRLAAVTREADAPVGETVAFADLLDRDLVGLEGSSTLTRLITAQASAQSRPMALRVQVRSFEAVCRAVQAGLGVGILPLAAAGSFAHALQLKVLPLADDWAVRRMQLCTRAQPAAQTPLDTLLAHLEACAATPQERGG</sequence>
<dbReference type="Proteomes" id="UP000255265">
    <property type="component" value="Unassembled WGS sequence"/>
</dbReference>
<dbReference type="PROSITE" id="PS50931">
    <property type="entry name" value="HTH_LYSR"/>
    <property type="match status" value="1"/>
</dbReference>
<dbReference type="EMBL" id="QQAV01000007">
    <property type="protein sequence ID" value="RDI22644.1"/>
    <property type="molecule type" value="Genomic_DNA"/>
</dbReference>
<accession>A0A370FG67</accession>
<dbReference type="Gene3D" id="3.40.190.290">
    <property type="match status" value="1"/>
</dbReference>
<dbReference type="GO" id="GO:0003700">
    <property type="term" value="F:DNA-binding transcription factor activity"/>
    <property type="evidence" value="ECO:0007669"/>
    <property type="project" value="InterPro"/>
</dbReference>
<dbReference type="PANTHER" id="PTHR30419:SF2">
    <property type="entry name" value="LYSR FAMILY TRANSCRIPTIONAL REGULATOR"/>
    <property type="match status" value="1"/>
</dbReference>
<keyword evidence="4" id="KW-0804">Transcription</keyword>
<gene>
    <name evidence="6" type="ORF">DFR41_10747</name>
</gene>
<comment type="similarity">
    <text evidence="1">Belongs to the LysR transcriptional regulatory family.</text>
</comment>
<comment type="caution">
    <text evidence="6">The sequence shown here is derived from an EMBL/GenBank/DDBJ whole genome shotgun (WGS) entry which is preliminary data.</text>
</comment>
<dbReference type="AlphaFoldDB" id="A0A370FG67"/>
<keyword evidence="2" id="KW-0805">Transcription regulation</keyword>
<keyword evidence="3" id="KW-0238">DNA-binding</keyword>
<protein>
    <submittedName>
        <fullName evidence="6">LysR family transcriptional regulator</fullName>
    </submittedName>
</protein>
<dbReference type="Pfam" id="PF00126">
    <property type="entry name" value="HTH_1"/>
    <property type="match status" value="1"/>
</dbReference>
<proteinExistence type="inferred from homology"/>
<evidence type="ECO:0000256" key="2">
    <source>
        <dbReference type="ARBA" id="ARBA00023015"/>
    </source>
</evidence>
<dbReference type="Pfam" id="PF03466">
    <property type="entry name" value="LysR_substrate"/>
    <property type="match status" value="1"/>
</dbReference>
<dbReference type="SUPFAM" id="SSF53850">
    <property type="entry name" value="Periplasmic binding protein-like II"/>
    <property type="match status" value="1"/>
</dbReference>
<keyword evidence="7" id="KW-1185">Reference proteome</keyword>
<dbReference type="InterPro" id="IPR000847">
    <property type="entry name" value="LysR_HTH_N"/>
</dbReference>
<evidence type="ECO:0000259" key="5">
    <source>
        <dbReference type="PROSITE" id="PS50931"/>
    </source>
</evidence>
<name>A0A370FG67_9BURK</name>
<dbReference type="PANTHER" id="PTHR30419">
    <property type="entry name" value="HTH-TYPE TRANSCRIPTIONAL REGULATOR YBHD"/>
    <property type="match status" value="1"/>
</dbReference>
<dbReference type="OrthoDB" id="9785974at2"/>
<evidence type="ECO:0000256" key="4">
    <source>
        <dbReference type="ARBA" id="ARBA00023163"/>
    </source>
</evidence>
<dbReference type="Gene3D" id="1.10.10.10">
    <property type="entry name" value="Winged helix-like DNA-binding domain superfamily/Winged helix DNA-binding domain"/>
    <property type="match status" value="1"/>
</dbReference>
<evidence type="ECO:0000313" key="6">
    <source>
        <dbReference type="EMBL" id="RDI22644.1"/>
    </source>
</evidence>
<evidence type="ECO:0000256" key="1">
    <source>
        <dbReference type="ARBA" id="ARBA00009437"/>
    </source>
</evidence>
<dbReference type="InterPro" id="IPR036388">
    <property type="entry name" value="WH-like_DNA-bd_sf"/>
</dbReference>
<organism evidence="6 7">
    <name type="scientific">Pseudacidovorax intermedius</name>
    <dbReference type="NCBI Taxonomy" id="433924"/>
    <lineage>
        <taxon>Bacteria</taxon>
        <taxon>Pseudomonadati</taxon>
        <taxon>Pseudomonadota</taxon>
        <taxon>Betaproteobacteria</taxon>
        <taxon>Burkholderiales</taxon>
        <taxon>Comamonadaceae</taxon>
        <taxon>Pseudacidovorax</taxon>
    </lineage>
</organism>
<dbReference type="InterPro" id="IPR050950">
    <property type="entry name" value="HTH-type_LysR_regulators"/>
</dbReference>
<dbReference type="InterPro" id="IPR036390">
    <property type="entry name" value="WH_DNA-bd_sf"/>
</dbReference>
<dbReference type="GO" id="GO:0003677">
    <property type="term" value="F:DNA binding"/>
    <property type="evidence" value="ECO:0007669"/>
    <property type="project" value="UniProtKB-KW"/>
</dbReference>
<dbReference type="SUPFAM" id="SSF46785">
    <property type="entry name" value="Winged helix' DNA-binding domain"/>
    <property type="match status" value="1"/>
</dbReference>
<reference evidence="6 7" key="1">
    <citation type="submission" date="2018-07" db="EMBL/GenBank/DDBJ databases">
        <title>Genomic Encyclopedia of Type Strains, Phase IV (KMG-IV): sequencing the most valuable type-strain genomes for metagenomic binning, comparative biology and taxonomic classification.</title>
        <authorList>
            <person name="Goeker M."/>
        </authorList>
    </citation>
    <scope>NUCLEOTIDE SEQUENCE [LARGE SCALE GENOMIC DNA]</scope>
    <source>
        <strain evidence="6 7">DSM 21352</strain>
    </source>
</reference>
<dbReference type="RefSeq" id="WP_114803647.1">
    <property type="nucleotide sequence ID" value="NZ_QQAV01000007.1"/>
</dbReference>
<dbReference type="GO" id="GO:0005829">
    <property type="term" value="C:cytosol"/>
    <property type="evidence" value="ECO:0007669"/>
    <property type="project" value="TreeGrafter"/>
</dbReference>
<dbReference type="InterPro" id="IPR005119">
    <property type="entry name" value="LysR_subst-bd"/>
</dbReference>
<evidence type="ECO:0000313" key="7">
    <source>
        <dbReference type="Proteomes" id="UP000255265"/>
    </source>
</evidence>
<dbReference type="FunFam" id="1.10.10.10:FF:000001">
    <property type="entry name" value="LysR family transcriptional regulator"/>
    <property type="match status" value="1"/>
</dbReference>